<feature type="transmembrane region" description="Helical" evidence="6">
    <location>
        <begin position="251"/>
        <end position="267"/>
    </location>
</feature>
<dbReference type="PANTHER" id="PTHR33406">
    <property type="entry name" value="MEMBRANE PROTEIN MJ1562-RELATED"/>
    <property type="match status" value="1"/>
</dbReference>
<feature type="transmembrane region" description="Helical" evidence="6">
    <location>
        <begin position="299"/>
        <end position="322"/>
    </location>
</feature>
<evidence type="ECO:0000256" key="4">
    <source>
        <dbReference type="ARBA" id="ARBA00022989"/>
    </source>
</evidence>
<feature type="transmembrane region" description="Helical" evidence="6">
    <location>
        <begin position="641"/>
        <end position="660"/>
    </location>
</feature>
<dbReference type="RefSeq" id="WP_382176967.1">
    <property type="nucleotide sequence ID" value="NZ_JBHRXX010000007.1"/>
</dbReference>
<evidence type="ECO:0000313" key="8">
    <source>
        <dbReference type="EMBL" id="MFC3685556.1"/>
    </source>
</evidence>
<evidence type="ECO:0000259" key="7">
    <source>
        <dbReference type="Pfam" id="PF03176"/>
    </source>
</evidence>
<keyword evidence="2" id="KW-1003">Cell membrane</keyword>
<evidence type="ECO:0000256" key="2">
    <source>
        <dbReference type="ARBA" id="ARBA00022475"/>
    </source>
</evidence>
<evidence type="ECO:0000256" key="6">
    <source>
        <dbReference type="SAM" id="Phobius"/>
    </source>
</evidence>
<dbReference type="Pfam" id="PF03176">
    <property type="entry name" value="MMPL"/>
    <property type="match status" value="1"/>
</dbReference>
<protein>
    <submittedName>
        <fullName evidence="8">MMPL family transporter</fullName>
    </submittedName>
</protein>
<accession>A0ABV7W714</accession>
<keyword evidence="4 6" id="KW-1133">Transmembrane helix</keyword>
<feature type="transmembrane region" description="Helical" evidence="6">
    <location>
        <begin position="342"/>
        <end position="359"/>
    </location>
</feature>
<sequence>MKSAAVRVFLVWLALMLAGVAVVWNSRFTADMSFFLPSSPSAEQRALVEQLQDGSVSRLLMVAVEGGDEKQRAEVSRALRQALAADPDFLSVQNGEAGGLEGERDRLLAHRYALSPSVAPERFTEEGLRSAVTDTIDLLSSPAGMLLKPYLARDPTGEVLSILGQLNPGAQPQMRAGVWASRDGERAMLLLQTRVLGSDTDGQALAIDKVHTAFEQARASTGHTALTMVLSGPGQFAVQARETIKSEAKRLSLMSSIAIWLVLFWVYRSFKLLALGLIPVLSGTLAGIAMVSLVHGTVFGVTVGFGSALIGEAVDYAIYYFVQAGHQGVDQWRRVFWPTIRLGVMTTAIGFGALLFSGFPGLAQLGLYALSGVVTAALVTRFVLPSLTGPGLRVPAHEVWVRRWMALLAQAHRLRWAMVGLAVAVAAYLWVQRDTLWSANLSALSSVTAEEANADARMRADLAAPDARYLVTVSADSQEAALQAAEKAGQRLDVLVEQGVIGGYDSPARFLPSAQLQQQRLSSLPSAEVLRERLQRALVDAPLSAARLEPFIGDAEAARAAGPMTRADLDGSALALAVDSLLIHGKDGHWTVMLPLRPAPGVPDAAIPVQPVEQALAGSGALFVDLKTEFEGLYATYVEEAVELSLLGVLAIALLLLVSLRSVTRLARVMFTLALTVGLVMVMLNLAGVRLHLLHLVGLLLIFAVGSNYALFLDHPGDGQPLDPATLLSMGVAVLTTVIGFGTLASSSVPVLQAVGITVGPGALLALVLSAVLVYPKPAHAPSGAAP</sequence>
<feature type="transmembrane region" description="Helical" evidence="6">
    <location>
        <begin position="414"/>
        <end position="431"/>
    </location>
</feature>
<name>A0ABV7W714_9BURK</name>
<proteinExistence type="predicted"/>
<keyword evidence="9" id="KW-1185">Reference proteome</keyword>
<dbReference type="PANTHER" id="PTHR33406:SF13">
    <property type="entry name" value="MEMBRANE PROTEIN YDFJ"/>
    <property type="match status" value="1"/>
</dbReference>
<comment type="subcellular location">
    <subcellularLocation>
        <location evidence="1">Cell membrane</location>
        <topology evidence="1">Multi-pass membrane protein</topology>
    </subcellularLocation>
</comment>
<feature type="domain" description="Membrane transport protein MMPL" evidence="7">
    <location>
        <begin position="175"/>
        <end position="405"/>
    </location>
</feature>
<feature type="transmembrane region" description="Helical" evidence="6">
    <location>
        <begin position="693"/>
        <end position="713"/>
    </location>
</feature>
<gene>
    <name evidence="8" type="ORF">ACFOPI_18285</name>
</gene>
<feature type="transmembrane region" description="Helical" evidence="6">
    <location>
        <begin position="751"/>
        <end position="775"/>
    </location>
</feature>
<evidence type="ECO:0000313" key="9">
    <source>
        <dbReference type="Proteomes" id="UP001595729"/>
    </source>
</evidence>
<comment type="caution">
    <text evidence="8">The sequence shown here is derived from an EMBL/GenBank/DDBJ whole genome shotgun (WGS) entry which is preliminary data.</text>
</comment>
<reference evidence="9" key="1">
    <citation type="journal article" date="2019" name="Int. J. Syst. Evol. Microbiol.">
        <title>The Global Catalogue of Microorganisms (GCM) 10K type strain sequencing project: providing services to taxonomists for standard genome sequencing and annotation.</title>
        <authorList>
            <consortium name="The Broad Institute Genomics Platform"/>
            <consortium name="The Broad Institute Genome Sequencing Center for Infectious Disease"/>
            <person name="Wu L."/>
            <person name="Ma J."/>
        </authorList>
    </citation>
    <scope>NUCLEOTIDE SEQUENCE [LARGE SCALE GENOMIC DNA]</scope>
    <source>
        <strain evidence="9">KCTC 42501</strain>
    </source>
</reference>
<keyword evidence="5 6" id="KW-0472">Membrane</keyword>
<dbReference type="InterPro" id="IPR050545">
    <property type="entry name" value="Mycobact_MmpL"/>
</dbReference>
<feature type="transmembrane region" description="Helical" evidence="6">
    <location>
        <begin position="725"/>
        <end position="745"/>
    </location>
</feature>
<feature type="transmembrane region" description="Helical" evidence="6">
    <location>
        <begin position="272"/>
        <end position="293"/>
    </location>
</feature>
<dbReference type="InterPro" id="IPR004869">
    <property type="entry name" value="MMPL_dom"/>
</dbReference>
<evidence type="ECO:0000256" key="5">
    <source>
        <dbReference type="ARBA" id="ARBA00023136"/>
    </source>
</evidence>
<feature type="transmembrane region" description="Helical" evidence="6">
    <location>
        <begin position="667"/>
        <end position="687"/>
    </location>
</feature>
<evidence type="ECO:0000256" key="3">
    <source>
        <dbReference type="ARBA" id="ARBA00022692"/>
    </source>
</evidence>
<dbReference type="Proteomes" id="UP001595729">
    <property type="component" value="Unassembled WGS sequence"/>
</dbReference>
<dbReference type="SUPFAM" id="SSF82866">
    <property type="entry name" value="Multidrug efflux transporter AcrB transmembrane domain"/>
    <property type="match status" value="2"/>
</dbReference>
<organism evidence="8 9">
    <name type="scientific">Hydrogenophaga luteola</name>
    <dbReference type="NCBI Taxonomy" id="1591122"/>
    <lineage>
        <taxon>Bacteria</taxon>
        <taxon>Pseudomonadati</taxon>
        <taxon>Pseudomonadota</taxon>
        <taxon>Betaproteobacteria</taxon>
        <taxon>Burkholderiales</taxon>
        <taxon>Comamonadaceae</taxon>
        <taxon>Hydrogenophaga</taxon>
    </lineage>
</organism>
<keyword evidence="3 6" id="KW-0812">Transmembrane</keyword>
<dbReference type="EMBL" id="JBHRXX010000007">
    <property type="protein sequence ID" value="MFC3685556.1"/>
    <property type="molecule type" value="Genomic_DNA"/>
</dbReference>
<dbReference type="Gene3D" id="1.20.1640.10">
    <property type="entry name" value="Multidrug efflux transporter AcrB transmembrane domain"/>
    <property type="match status" value="2"/>
</dbReference>
<feature type="transmembrane region" description="Helical" evidence="6">
    <location>
        <begin position="365"/>
        <end position="384"/>
    </location>
</feature>
<evidence type="ECO:0000256" key="1">
    <source>
        <dbReference type="ARBA" id="ARBA00004651"/>
    </source>
</evidence>